<comment type="caution">
    <text evidence="2">The sequence shown here is derived from an EMBL/GenBank/DDBJ whole genome shotgun (WGS) entry which is preliminary data.</text>
</comment>
<evidence type="ECO:0000313" key="3">
    <source>
        <dbReference type="Proteomes" id="UP000613580"/>
    </source>
</evidence>
<proteinExistence type="predicted"/>
<feature type="compositionally biased region" description="Basic and acidic residues" evidence="1">
    <location>
        <begin position="202"/>
        <end position="217"/>
    </location>
</feature>
<dbReference type="AlphaFoldDB" id="A0A8H6TQD1"/>
<feature type="compositionally biased region" description="Basic and acidic residues" evidence="1">
    <location>
        <begin position="81"/>
        <end position="95"/>
    </location>
</feature>
<keyword evidence="3" id="KW-1185">Reference proteome</keyword>
<feature type="region of interest" description="Disordered" evidence="1">
    <location>
        <begin position="60"/>
        <end position="95"/>
    </location>
</feature>
<organism evidence="2 3">
    <name type="scientific">Mycena chlorophos</name>
    <name type="common">Agaric fungus</name>
    <name type="synonym">Agaricus chlorophos</name>
    <dbReference type="NCBI Taxonomy" id="658473"/>
    <lineage>
        <taxon>Eukaryota</taxon>
        <taxon>Fungi</taxon>
        <taxon>Dikarya</taxon>
        <taxon>Basidiomycota</taxon>
        <taxon>Agaricomycotina</taxon>
        <taxon>Agaricomycetes</taxon>
        <taxon>Agaricomycetidae</taxon>
        <taxon>Agaricales</taxon>
        <taxon>Marasmiineae</taxon>
        <taxon>Mycenaceae</taxon>
        <taxon>Mycena</taxon>
    </lineage>
</organism>
<protein>
    <submittedName>
        <fullName evidence="2">Uncharacterized protein</fullName>
    </submittedName>
</protein>
<reference evidence="2" key="1">
    <citation type="submission" date="2020-05" db="EMBL/GenBank/DDBJ databases">
        <title>Mycena genomes resolve the evolution of fungal bioluminescence.</title>
        <authorList>
            <person name="Tsai I.J."/>
        </authorList>
    </citation>
    <scope>NUCLEOTIDE SEQUENCE</scope>
    <source>
        <strain evidence="2">110903Hualien_Pintung</strain>
    </source>
</reference>
<evidence type="ECO:0000256" key="1">
    <source>
        <dbReference type="SAM" id="MobiDB-lite"/>
    </source>
</evidence>
<feature type="compositionally biased region" description="Polar residues" evidence="1">
    <location>
        <begin position="68"/>
        <end position="79"/>
    </location>
</feature>
<feature type="region of interest" description="Disordered" evidence="1">
    <location>
        <begin position="193"/>
        <end position="263"/>
    </location>
</feature>
<dbReference type="EMBL" id="JACAZE010000002">
    <property type="protein sequence ID" value="KAF7320917.1"/>
    <property type="molecule type" value="Genomic_DNA"/>
</dbReference>
<sequence>MAAGKPPTTNLLPASERRRLLRQIGKLGAITGATPVIEDELHLLPAMEIILPVLAKRSSKREGMVMPSRSSDGDVSSLDSELGKKLEKEPEDDMERRRPIAKLCLAPEARNSIADATRLRLVLTLTQPPTHAPVASSSSAPDPLHTLCDDDDSHSILHHSLSILISSTPADEDHAARRRKMVKLSHVLGGPIPSKLVSISPVDERSRSRAQERERSTPSRASRRRSRSVPPPSAYSLPSADSSHVHAPPNKLHRRPPQKPLPVLTVDLISRPRPLIPASSHRELRPRNSAVSALSKTSAARSYGLRRRARDNMSSESSRY</sequence>
<evidence type="ECO:0000313" key="2">
    <source>
        <dbReference type="EMBL" id="KAF7320917.1"/>
    </source>
</evidence>
<feature type="region of interest" description="Disordered" evidence="1">
    <location>
        <begin position="277"/>
        <end position="320"/>
    </location>
</feature>
<accession>A0A8H6TQD1</accession>
<dbReference type="OrthoDB" id="3215907at2759"/>
<dbReference type="Proteomes" id="UP000613580">
    <property type="component" value="Unassembled WGS sequence"/>
</dbReference>
<name>A0A8H6TQD1_MYCCL</name>
<feature type="compositionally biased region" description="Basic and acidic residues" evidence="1">
    <location>
        <begin position="310"/>
        <end position="320"/>
    </location>
</feature>
<feature type="compositionally biased region" description="Polar residues" evidence="1">
    <location>
        <begin position="289"/>
        <end position="300"/>
    </location>
</feature>
<gene>
    <name evidence="2" type="ORF">HMN09_00178400</name>
</gene>